<keyword evidence="6" id="KW-0539">Nucleus</keyword>
<dbReference type="GO" id="GO:0043565">
    <property type="term" value="F:sequence-specific DNA binding"/>
    <property type="evidence" value="ECO:0007669"/>
    <property type="project" value="InterPro"/>
</dbReference>
<feature type="compositionally biased region" description="Basic residues" evidence="9">
    <location>
        <begin position="942"/>
        <end position="952"/>
    </location>
</feature>
<evidence type="ECO:0000256" key="7">
    <source>
        <dbReference type="PROSITE-ProRule" id="PRU00094"/>
    </source>
</evidence>
<comment type="caution">
    <text evidence="12">The sequence shown here is derived from an EMBL/GenBank/DDBJ whole genome shotgun (WGS) entry which is preliminary data.</text>
</comment>
<dbReference type="PROSITE" id="PS50114">
    <property type="entry name" value="GATA_ZN_FINGER_2"/>
    <property type="match status" value="1"/>
</dbReference>
<evidence type="ECO:0000256" key="1">
    <source>
        <dbReference type="ARBA" id="ARBA00004123"/>
    </source>
</evidence>
<dbReference type="Pfam" id="PF02820">
    <property type="entry name" value="MBT"/>
    <property type="match status" value="2"/>
</dbReference>
<dbReference type="GO" id="GO:0008270">
    <property type="term" value="F:zinc ion binding"/>
    <property type="evidence" value="ECO:0007669"/>
    <property type="project" value="UniProtKB-KW"/>
</dbReference>
<dbReference type="SMART" id="SM00249">
    <property type="entry name" value="PHD"/>
    <property type="match status" value="1"/>
</dbReference>
<feature type="compositionally biased region" description="Basic and acidic residues" evidence="9">
    <location>
        <begin position="1058"/>
        <end position="1078"/>
    </location>
</feature>
<sequence length="2518" mass="290343">MDQMKSQLPITIIKKFKKSLVFTREVAFFIKAVKSVTRRGNPFNKSKTMYLPYENFEQNVEATSTSNWQLNRTETPPGVNPHHLLPPPPQNYFPQRPIVSTFNNAHQINPPLYFRPPNQSHDKFKKNKRGFIRHNEVTNNQYAYTSDQNLKNNSYSASPRFNSHSGYQTWHAPNNNNNSNWSIANSTECQYAPKQFDRQNRQMFPLGTQPYPIYHFSQQYSHHPVPNYSYPQQPNNCQYFPSQRPVQHFYQHGTQPNDFHQAIIPQFPTYPTDNNNENVENVENITQAKKSKRNKKKKVVEHSKNNINTVNDQIIPKPSSEFIKQNDNESKKRIRPSDNERSSTVPLSNDSLTKSFHIYENDGRKLFTKKKNVNKIEINLKERVSKDKINRLNNNSSKSFLADDENYEVFGIKKKIKLDVEIDSILSVHDSTSSENIQILQQVNTDMLSSKGISNISEVVNDDSYSNIIDSSESIIFDDSLSQNENSSRRDSGVACDNMELDDMVIKEKDINDPPITISNTVLENSYYNSNPIINNSETINDIVVSNFASLDANETINLESKLTKYTKLIADSSLNNNLLNSNNEFQENSLVSSNSIPEISATPILSPIIRNESTNIISNSENEIQREKDEKISNQSKLSYESDTPVVSETLEDSFTSTNVTNDDFAIPIDKKAGNDLKESLPINHLKNNSEDIQSPKESFIIVDDSSEFEDSDIKLTGNENPDVDSTAESTNSFSKVDFSYAKLRLKPEETIQVTCDDKENPNHSSNNSTKIEKGKFSGTIFTRRSIRDLAFAKFEGYSVNQRVKVLNVDSIWYPGTIIAMDKTKVRVRFDGWDAKYDEWVSKDSRRLRVMSDEEILEIQENSSQNNYEMIKQHLIDKIEKRESISITTVTEDPQTDFSLKSKRTKKRPTKKQTSSGDNTKKVRGSPKLQLSQTKKSIDHKQKKNNSHSRPKSPTNVVKKKCNSCENIFDKLEKVGALELCTKCVPLFAPQLTRIKAFAHDFTLDQKVQVLNIDKIWYPARIVNVEKSRVKVHFDGWGKRFDEWISVESRRLKALSEDEVNEVQKENHLSDDADNRQNKSNQDQNQTKASTSESSPKFDSVDDKPKKDSVCSRDIDKERQLNAYKLKEILGSDSESLSSVPDSDSDSLSSCTESISSSSLSLSASESHYNSLSSSSDDEFEVKMPKIKRTVRHNNNKTPIRKKILQSSKEKICESCKIAHLNVQRIGSLDLCTYCRSLFGDDATFRFKRGGQYGFELHKRVKVLSRDGEWYPATMVDVEDSRIRVHFDGWSDYFDEWIPAGSQRMRDMTLEEIIEAQKALEQLDKETLKQREIIYKPQKRRRSNLKRTIQSSTVTPLNRVTKSMDSTETANNKVDVDSSLPDQQSDHSTDSTISFDWNEYYIGRDTRRSLRNDKLLSNSDVLAKLKYRFKPGNQIEVRDRLKEWVPATIIETKGCRVLIHYDDVPAFYDEWIDISSERLREKCAKNEIKEVAKNVKSVTTSLETKKDLKKKKDKVENDDYRLEFVVNGALNGRLITANDKWCIYCDQCNVVIKQFRYFCTYCESRSEGNDYKSFELCVWCFAHQFPNYHEHPRCSFAVQSVIDDEAIKMSSKGEVVKTFERDVFDTTYKEPEFDITSDKMPLDTDMGYLYLQAWNMRKICGFCNDDDTNQLGGFIAPYPFVSNTYTRYGEKQKTFWSHYACAKYSPEVFFTKSNEWYNVTLAWKRGRSMKCGKCKERGATIGCFEPKCAKSYHLSCTDKPLSHFEMGVIFYCPSHEARYNQKELYNEVYRCDVCSCELQEDKWMTCRPCESNFFSSFDLCLQCFEVKFPEHEHKKDEFEETSVKKIKDAQITKQATLAVANQKARNAGMRKKSKNSLQNKGGRIQCSYCWAEESSRWRKGYNGVLMCEDCFELVLVNNNTGEPQEKDKLLVTSEDYSYQPYLTRNFCSDKKFDDFESQAMYLDSYEPVENQLFSLSFDSSYFDIPGRAPRWATHSGTDYHGTWLPQTVRRALLRFTKKNGKVLSNFLGRGTDAIESFLLGRRLVGVDINPAAVALSQRNCSFAIPPNRDITAEHRPIILQADSRNLTGPMFEVESYDHILSHPPYKNCVEYSTHIDGDLSRFANSREFAIEMSKVIDESWRLLKPGRRVTLGIGDNREHCFYVPVSFNLFRQYIDQGFELEELVAKRQRYCQAFGLGTYLCVQYDFLMFTHEFIATFKKVDKAHNNRMLVTPDESTLSGTVIFSRNLREIPVLPIARKSVVMGTTWTFKPTRTHSFVQLCTSRMVERFGRDFANWEEIQIKFNNMEPNNIANDNSSDKLTKFEDQIDNDEEDMPEYERIRQKRIKENQKMLLSLGLKCDLGETSDDISHLEKILHSMPLPPPVPTALIVVPHIPNNLLTSQIIPIYRTAIKHLAKEAYERLPPSGFFVIGGQDVRTSDNKLWPLSMLFMEDVNNSVGEDKMPLKELVVTVPEGYAKDKKKITKKDDYIEEQCILDEEDKIEHLSIVHACYLIFMKLR</sequence>
<dbReference type="InterPro" id="IPR000679">
    <property type="entry name" value="Znf_GATA"/>
</dbReference>
<keyword evidence="8" id="KW-0175">Coiled coil</keyword>
<dbReference type="CDD" id="cd20104">
    <property type="entry name" value="MBT_PHF20L1-like"/>
    <property type="match status" value="4"/>
</dbReference>
<dbReference type="SMART" id="SM00333">
    <property type="entry name" value="TUDOR"/>
    <property type="match status" value="3"/>
</dbReference>
<gene>
    <name evidence="12" type="ORF">CHRIB12_LOCUS718</name>
</gene>
<keyword evidence="5" id="KW-0862">Zinc</keyword>
<dbReference type="GO" id="GO:0005634">
    <property type="term" value="C:nucleus"/>
    <property type="evidence" value="ECO:0007669"/>
    <property type="project" value="UniProtKB-SubCell"/>
</dbReference>
<dbReference type="PANTHER" id="PTHR15856">
    <property type="entry name" value="PHD FINGER PROTEIN 20-RELATED"/>
    <property type="match status" value="1"/>
</dbReference>
<feature type="domain" description="PHD-type" evidence="11">
    <location>
        <begin position="1658"/>
        <end position="1777"/>
    </location>
</feature>
<feature type="compositionally biased region" description="Basic and acidic residues" evidence="9">
    <location>
        <begin position="624"/>
        <end position="633"/>
    </location>
</feature>
<evidence type="ECO:0000256" key="6">
    <source>
        <dbReference type="ARBA" id="ARBA00023242"/>
    </source>
</evidence>
<feature type="region of interest" description="Disordered" evidence="9">
    <location>
        <begin position="1349"/>
        <end position="1390"/>
    </location>
</feature>
<dbReference type="EMBL" id="CAGKOT010000001">
    <property type="protein sequence ID" value="CAB5299273.1"/>
    <property type="molecule type" value="Genomic_DNA"/>
</dbReference>
<reference evidence="12" key="1">
    <citation type="submission" date="2020-05" db="EMBL/GenBank/DDBJ databases">
        <authorList>
            <person name="Rincon C."/>
            <person name="Sanders R I."/>
            <person name="Robbins C."/>
            <person name="Chaturvedi A."/>
        </authorList>
    </citation>
    <scope>NUCLEOTIDE SEQUENCE</scope>
    <source>
        <strain evidence="12">CHB12</strain>
    </source>
</reference>
<evidence type="ECO:0000313" key="12">
    <source>
        <dbReference type="EMBL" id="CAB5299273.1"/>
    </source>
</evidence>
<dbReference type="VEuPathDB" id="FungiDB:RhiirFUN_001433"/>
<dbReference type="InterPro" id="IPR043449">
    <property type="entry name" value="PHF20-like"/>
</dbReference>
<feature type="region of interest" description="Disordered" evidence="9">
    <location>
        <begin position="287"/>
        <end position="349"/>
    </location>
</feature>
<evidence type="ECO:0000256" key="9">
    <source>
        <dbReference type="SAM" id="MobiDB-lite"/>
    </source>
</evidence>
<feature type="region of interest" description="Disordered" evidence="9">
    <location>
        <begin position="897"/>
        <end position="959"/>
    </location>
</feature>
<evidence type="ECO:0000256" key="4">
    <source>
        <dbReference type="ARBA" id="ARBA00022771"/>
    </source>
</evidence>
<keyword evidence="4 7" id="KW-0863">Zinc-finger</keyword>
<keyword evidence="3" id="KW-0677">Repeat</keyword>
<dbReference type="PANTHER" id="PTHR15856:SF51">
    <property type="entry name" value="MBD-R2"/>
    <property type="match status" value="1"/>
</dbReference>
<dbReference type="GO" id="GO:0044545">
    <property type="term" value="C:NSL complex"/>
    <property type="evidence" value="ECO:0007669"/>
    <property type="project" value="TreeGrafter"/>
</dbReference>
<protein>
    <submittedName>
        <fullName evidence="12">Uncharacterized protein</fullName>
    </submittedName>
</protein>
<evidence type="ECO:0000259" key="11">
    <source>
        <dbReference type="PROSITE" id="PS51805"/>
    </source>
</evidence>
<dbReference type="Proteomes" id="UP000684084">
    <property type="component" value="Unassembled WGS sequence"/>
</dbReference>
<dbReference type="CDD" id="cd15571">
    <property type="entry name" value="ePHD"/>
    <property type="match status" value="1"/>
</dbReference>
<organism evidence="12 13">
    <name type="scientific">Rhizophagus irregularis</name>
    <dbReference type="NCBI Taxonomy" id="588596"/>
    <lineage>
        <taxon>Eukaryota</taxon>
        <taxon>Fungi</taxon>
        <taxon>Fungi incertae sedis</taxon>
        <taxon>Mucoromycota</taxon>
        <taxon>Glomeromycotina</taxon>
        <taxon>Glomeromycetes</taxon>
        <taxon>Glomerales</taxon>
        <taxon>Glomeraceae</taxon>
        <taxon>Rhizophagus</taxon>
    </lineage>
</organism>
<feature type="compositionally biased region" description="Basic residues" evidence="9">
    <location>
        <begin position="902"/>
        <end position="912"/>
    </location>
</feature>
<dbReference type="InterPro" id="IPR004092">
    <property type="entry name" value="Mbt"/>
</dbReference>
<dbReference type="InterPro" id="IPR034732">
    <property type="entry name" value="EPHD"/>
</dbReference>
<evidence type="ECO:0000256" key="8">
    <source>
        <dbReference type="SAM" id="Coils"/>
    </source>
</evidence>
<feature type="coiled-coil region" evidence="8">
    <location>
        <begin position="2313"/>
        <end position="2340"/>
    </location>
</feature>
<feature type="region of interest" description="Disordered" evidence="9">
    <location>
        <begin position="621"/>
        <end position="646"/>
    </location>
</feature>
<dbReference type="Pfam" id="PF13771">
    <property type="entry name" value="zf-HC5HC2H"/>
    <property type="match status" value="1"/>
</dbReference>
<feature type="domain" description="GATA-type" evidence="10">
    <location>
        <begin position="1881"/>
        <end position="1911"/>
    </location>
</feature>
<dbReference type="GO" id="GO:0006357">
    <property type="term" value="P:regulation of transcription by RNA polymerase II"/>
    <property type="evidence" value="ECO:0007669"/>
    <property type="project" value="TreeGrafter"/>
</dbReference>
<evidence type="ECO:0000256" key="3">
    <source>
        <dbReference type="ARBA" id="ARBA00022737"/>
    </source>
</evidence>
<feature type="compositionally biased region" description="Basic and acidic residues" evidence="9">
    <location>
        <begin position="1100"/>
        <end position="1115"/>
    </location>
</feature>
<feature type="compositionally biased region" description="Polar residues" evidence="9">
    <location>
        <begin position="1349"/>
        <end position="1373"/>
    </location>
</feature>
<accession>A0A915YNJ5</accession>
<feature type="region of interest" description="Disordered" evidence="9">
    <location>
        <begin position="1058"/>
        <end position="1115"/>
    </location>
</feature>
<feature type="compositionally biased region" description="Basic residues" evidence="9">
    <location>
        <begin position="289"/>
        <end position="299"/>
    </location>
</feature>
<dbReference type="InterPro" id="IPR001965">
    <property type="entry name" value="Znf_PHD"/>
</dbReference>
<dbReference type="OrthoDB" id="161570at2759"/>
<comment type="subcellular location">
    <subcellularLocation>
        <location evidence="1">Nucleus</location>
    </subcellularLocation>
</comment>
<evidence type="ECO:0000256" key="5">
    <source>
        <dbReference type="ARBA" id="ARBA00022833"/>
    </source>
</evidence>
<evidence type="ECO:0000256" key="2">
    <source>
        <dbReference type="ARBA" id="ARBA00022723"/>
    </source>
</evidence>
<dbReference type="CDD" id="cd02440">
    <property type="entry name" value="AdoMet_MTases"/>
    <property type="match status" value="1"/>
</dbReference>
<dbReference type="InterPro" id="IPR002999">
    <property type="entry name" value="Tudor"/>
</dbReference>
<proteinExistence type="predicted"/>
<feature type="compositionally biased region" description="Polar residues" evidence="9">
    <location>
        <begin position="1079"/>
        <end position="1094"/>
    </location>
</feature>
<feature type="compositionally biased region" description="Polar residues" evidence="9">
    <location>
        <begin position="634"/>
        <end position="646"/>
    </location>
</feature>
<feature type="compositionally biased region" description="Basic and acidic residues" evidence="9">
    <location>
        <begin position="324"/>
        <end position="341"/>
    </location>
</feature>
<evidence type="ECO:0000313" key="13">
    <source>
        <dbReference type="Proteomes" id="UP000684084"/>
    </source>
</evidence>
<dbReference type="SMART" id="SM00561">
    <property type="entry name" value="MBT"/>
    <property type="match status" value="1"/>
</dbReference>
<keyword evidence="2" id="KW-0479">Metal-binding</keyword>
<dbReference type="PROSITE" id="PS51805">
    <property type="entry name" value="EPHD"/>
    <property type="match status" value="1"/>
</dbReference>
<name>A0A915YNJ5_9GLOM</name>
<evidence type="ECO:0000259" key="10">
    <source>
        <dbReference type="PROSITE" id="PS50114"/>
    </source>
</evidence>